<dbReference type="AlphaFoldDB" id="A0A0D2ISI4"/>
<dbReference type="STRING" id="1442369.A0A0D2ISI4"/>
<dbReference type="InterPro" id="IPR052897">
    <property type="entry name" value="Sec-Metab_Biosynth_Hydrolase"/>
</dbReference>
<sequence length="268" mass="28758">MSKPTILLIPGSFSLPDPYDPVVDAVRAGGYEIRVLHLPSVGISAGHGREGAPPSMYDDAAFVAKEAEKLADEGKKIILIGHSYGGIPVTQGAEGLAVKGRQTQGKAGGIVTLAYMTALVPGVGQSAVDIIADVPQEHQVDLKVDENGWMYHDPPSATAAIIMPKIPLEESEAVVKGFAKHSSVSFTDKLTYAGYKHIPVSYLFCEEDICIPTKIQQAEIDMIEKESGTKVHVTRISADHCPNLTAKQQTIDWILDTARRSQNSQAEA</sequence>
<name>A0A0D2ISI4_9EURO</name>
<dbReference type="VEuPathDB" id="FungiDB:Z518_11142"/>
<feature type="domain" description="AB hydrolase-1" evidence="1">
    <location>
        <begin position="6"/>
        <end position="250"/>
    </location>
</feature>
<accession>A0A0D2ISI4</accession>
<dbReference type="EMBL" id="KN847485">
    <property type="protein sequence ID" value="KIW99729.1"/>
    <property type="molecule type" value="Genomic_DNA"/>
</dbReference>
<dbReference type="PANTHER" id="PTHR37017">
    <property type="entry name" value="AB HYDROLASE-1 DOMAIN-CONTAINING PROTEIN-RELATED"/>
    <property type="match status" value="1"/>
</dbReference>
<dbReference type="SUPFAM" id="SSF53474">
    <property type="entry name" value="alpha/beta-Hydrolases"/>
    <property type="match status" value="1"/>
</dbReference>
<gene>
    <name evidence="2" type="ORF">Z518_11142</name>
</gene>
<dbReference type="Gene3D" id="3.40.50.1820">
    <property type="entry name" value="alpha/beta hydrolase"/>
    <property type="match status" value="1"/>
</dbReference>
<dbReference type="RefSeq" id="XP_013266866.1">
    <property type="nucleotide sequence ID" value="XM_013411412.1"/>
</dbReference>
<dbReference type="InterPro" id="IPR029058">
    <property type="entry name" value="AB_hydrolase_fold"/>
</dbReference>
<keyword evidence="3" id="KW-1185">Reference proteome</keyword>
<dbReference type="HOGENOM" id="CLU_046066_1_0_1"/>
<reference evidence="2 3" key="1">
    <citation type="submission" date="2015-01" db="EMBL/GenBank/DDBJ databases">
        <title>The Genome Sequence of Rhinocladiella mackenzie CBS 650.93.</title>
        <authorList>
            <consortium name="The Broad Institute Genomics Platform"/>
            <person name="Cuomo C."/>
            <person name="de Hoog S."/>
            <person name="Gorbushina A."/>
            <person name="Stielow B."/>
            <person name="Teixiera M."/>
            <person name="Abouelleil A."/>
            <person name="Chapman S.B."/>
            <person name="Priest M."/>
            <person name="Young S.K."/>
            <person name="Wortman J."/>
            <person name="Nusbaum C."/>
            <person name="Birren B."/>
        </authorList>
    </citation>
    <scope>NUCLEOTIDE SEQUENCE [LARGE SCALE GENOMIC DNA]</scope>
    <source>
        <strain evidence="2 3">CBS 650.93</strain>
    </source>
</reference>
<proteinExistence type="predicted"/>
<dbReference type="InterPro" id="IPR000073">
    <property type="entry name" value="AB_hydrolase_1"/>
</dbReference>
<protein>
    <recommendedName>
        <fullName evidence="1">AB hydrolase-1 domain-containing protein</fullName>
    </recommendedName>
</protein>
<dbReference type="Proteomes" id="UP000053617">
    <property type="component" value="Unassembled WGS sequence"/>
</dbReference>
<organism evidence="2 3">
    <name type="scientific">Rhinocladiella mackenziei CBS 650.93</name>
    <dbReference type="NCBI Taxonomy" id="1442369"/>
    <lineage>
        <taxon>Eukaryota</taxon>
        <taxon>Fungi</taxon>
        <taxon>Dikarya</taxon>
        <taxon>Ascomycota</taxon>
        <taxon>Pezizomycotina</taxon>
        <taxon>Eurotiomycetes</taxon>
        <taxon>Chaetothyriomycetidae</taxon>
        <taxon>Chaetothyriales</taxon>
        <taxon>Herpotrichiellaceae</taxon>
        <taxon>Rhinocladiella</taxon>
    </lineage>
</organism>
<dbReference type="PANTHER" id="PTHR37017:SF13">
    <property type="entry name" value="AB HYDROLASE-1 DOMAIN-CONTAINING PROTEIN"/>
    <property type="match status" value="1"/>
</dbReference>
<evidence type="ECO:0000259" key="1">
    <source>
        <dbReference type="Pfam" id="PF12697"/>
    </source>
</evidence>
<dbReference type="OrthoDB" id="1263307at2759"/>
<evidence type="ECO:0000313" key="2">
    <source>
        <dbReference type="EMBL" id="KIW99729.1"/>
    </source>
</evidence>
<dbReference type="GeneID" id="25299213"/>
<evidence type="ECO:0000313" key="3">
    <source>
        <dbReference type="Proteomes" id="UP000053617"/>
    </source>
</evidence>
<dbReference type="Pfam" id="PF12697">
    <property type="entry name" value="Abhydrolase_6"/>
    <property type="match status" value="1"/>
</dbReference>